<evidence type="ECO:0000256" key="2">
    <source>
        <dbReference type="ARBA" id="ARBA00022814"/>
    </source>
</evidence>
<comment type="similarity">
    <text evidence="1 6">Belongs to the NusB family.</text>
</comment>
<reference evidence="8 9" key="1">
    <citation type="submission" date="2019-08" db="EMBL/GenBank/DDBJ databases">
        <title>In-depth cultivation of the pig gut microbiome towards novel bacterial diversity and tailored functional studies.</title>
        <authorList>
            <person name="Wylensek D."/>
            <person name="Hitch T.C.A."/>
            <person name="Clavel T."/>
        </authorList>
    </citation>
    <scope>NUCLEOTIDE SEQUENCE [LARGE SCALE GENOMIC DNA]</scope>
    <source>
        <strain evidence="8 9">Med78-601-WT-4W-RMD-3</strain>
    </source>
</reference>
<evidence type="ECO:0000256" key="3">
    <source>
        <dbReference type="ARBA" id="ARBA00022884"/>
    </source>
</evidence>
<dbReference type="PANTHER" id="PTHR11078">
    <property type="entry name" value="N UTILIZATION SUBSTANCE PROTEIN B-RELATED"/>
    <property type="match status" value="1"/>
</dbReference>
<proteinExistence type="inferred from homology"/>
<dbReference type="InterPro" id="IPR011605">
    <property type="entry name" value="NusB_fam"/>
</dbReference>
<dbReference type="GO" id="GO:0031564">
    <property type="term" value="P:transcription antitermination"/>
    <property type="evidence" value="ECO:0007669"/>
    <property type="project" value="UniProtKB-KW"/>
</dbReference>
<dbReference type="InterPro" id="IPR035926">
    <property type="entry name" value="NusB-like_sf"/>
</dbReference>
<dbReference type="GO" id="GO:0005829">
    <property type="term" value="C:cytosol"/>
    <property type="evidence" value="ECO:0007669"/>
    <property type="project" value="TreeGrafter"/>
</dbReference>
<organism evidence="8 9">
    <name type="scientific">Anaerosalibacter bizertensis</name>
    <dbReference type="NCBI Taxonomy" id="932217"/>
    <lineage>
        <taxon>Bacteria</taxon>
        <taxon>Bacillati</taxon>
        <taxon>Bacillota</taxon>
        <taxon>Tissierellia</taxon>
        <taxon>Tissierellales</taxon>
        <taxon>Sporanaerobacteraceae</taxon>
        <taxon>Anaerosalibacter</taxon>
    </lineage>
</organism>
<dbReference type="SUPFAM" id="SSF48013">
    <property type="entry name" value="NusB-like"/>
    <property type="match status" value="1"/>
</dbReference>
<protein>
    <recommendedName>
        <fullName evidence="6">Transcription antitermination protein NusB</fullName>
    </recommendedName>
    <alternativeName>
        <fullName evidence="6">Antitermination factor NusB</fullName>
    </alternativeName>
</protein>
<keyword evidence="3 6" id="KW-0694">RNA-binding</keyword>
<dbReference type="Pfam" id="PF01029">
    <property type="entry name" value="NusB"/>
    <property type="match status" value="1"/>
</dbReference>
<evidence type="ECO:0000256" key="5">
    <source>
        <dbReference type="ARBA" id="ARBA00023163"/>
    </source>
</evidence>
<evidence type="ECO:0000313" key="8">
    <source>
        <dbReference type="EMBL" id="MSS42877.1"/>
    </source>
</evidence>
<keyword evidence="5 6" id="KW-0804">Transcription</keyword>
<sequence>MGRKLAREETMKLLFQMEMNNDYSDDIVELYIDENEFTHDEEEYIRDAVETIKINLNDIDESIQKYIKGWKIHRLAKVDLSVLRIAVYELTYRKDIPMEVTINEAIEICKKYSTDESSKFINGVLGSFVRKKDE</sequence>
<dbReference type="HAMAP" id="MF_00073">
    <property type="entry name" value="NusB"/>
    <property type="match status" value="1"/>
</dbReference>
<evidence type="ECO:0000256" key="1">
    <source>
        <dbReference type="ARBA" id="ARBA00005952"/>
    </source>
</evidence>
<dbReference type="RefSeq" id="WP_154483466.1">
    <property type="nucleotide sequence ID" value="NZ_JAHLOA010000004.1"/>
</dbReference>
<evidence type="ECO:0000259" key="7">
    <source>
        <dbReference type="Pfam" id="PF01029"/>
    </source>
</evidence>
<keyword evidence="2 6" id="KW-0889">Transcription antitermination</keyword>
<gene>
    <name evidence="6 8" type="primary">nusB</name>
    <name evidence="8" type="ORF">FYJ27_03900</name>
</gene>
<dbReference type="OrthoDB" id="9811381at2"/>
<dbReference type="Proteomes" id="UP000462760">
    <property type="component" value="Unassembled WGS sequence"/>
</dbReference>
<dbReference type="EMBL" id="VULR01000004">
    <property type="protein sequence ID" value="MSS42877.1"/>
    <property type="molecule type" value="Genomic_DNA"/>
</dbReference>
<keyword evidence="4 6" id="KW-0805">Transcription regulation</keyword>
<evidence type="ECO:0000256" key="6">
    <source>
        <dbReference type="HAMAP-Rule" id="MF_00073"/>
    </source>
</evidence>
<evidence type="ECO:0000256" key="4">
    <source>
        <dbReference type="ARBA" id="ARBA00023015"/>
    </source>
</evidence>
<dbReference type="InterPro" id="IPR006027">
    <property type="entry name" value="NusB_RsmB_TIM44"/>
</dbReference>
<dbReference type="AlphaFoldDB" id="A0A844FFT7"/>
<dbReference type="PANTHER" id="PTHR11078:SF3">
    <property type="entry name" value="ANTITERMINATION NUSB DOMAIN-CONTAINING PROTEIN"/>
    <property type="match status" value="1"/>
</dbReference>
<dbReference type="GO" id="GO:0006353">
    <property type="term" value="P:DNA-templated transcription termination"/>
    <property type="evidence" value="ECO:0007669"/>
    <property type="project" value="UniProtKB-UniRule"/>
</dbReference>
<comment type="caution">
    <text evidence="8">The sequence shown here is derived from an EMBL/GenBank/DDBJ whole genome shotgun (WGS) entry which is preliminary data.</text>
</comment>
<dbReference type="NCBIfam" id="TIGR01951">
    <property type="entry name" value="nusB"/>
    <property type="match status" value="1"/>
</dbReference>
<comment type="function">
    <text evidence="6">Involved in transcription antitermination. Required for transcription of ribosomal RNA (rRNA) genes. Binds specifically to the boxA antiterminator sequence of the ribosomal RNA (rrn) operons.</text>
</comment>
<feature type="domain" description="NusB/RsmB/TIM44" evidence="7">
    <location>
        <begin position="6"/>
        <end position="130"/>
    </location>
</feature>
<accession>A0A844FFT7</accession>
<evidence type="ECO:0000313" key="9">
    <source>
        <dbReference type="Proteomes" id="UP000462760"/>
    </source>
</evidence>
<dbReference type="Gene3D" id="1.10.940.10">
    <property type="entry name" value="NusB-like"/>
    <property type="match status" value="1"/>
</dbReference>
<name>A0A844FFT7_9FIRM</name>
<dbReference type="GO" id="GO:0003723">
    <property type="term" value="F:RNA binding"/>
    <property type="evidence" value="ECO:0007669"/>
    <property type="project" value="UniProtKB-UniRule"/>
</dbReference>